<dbReference type="InterPro" id="IPR036220">
    <property type="entry name" value="UDP-Glc/GDP-Man_DH_C_sf"/>
</dbReference>
<comment type="catalytic activity">
    <reaction evidence="6 7">
        <text>UDP-alpha-D-glucose + 2 NAD(+) + H2O = UDP-alpha-D-glucuronate + 2 NADH + 3 H(+)</text>
        <dbReference type="Rhea" id="RHEA:23596"/>
        <dbReference type="ChEBI" id="CHEBI:15377"/>
        <dbReference type="ChEBI" id="CHEBI:15378"/>
        <dbReference type="ChEBI" id="CHEBI:57540"/>
        <dbReference type="ChEBI" id="CHEBI:57945"/>
        <dbReference type="ChEBI" id="CHEBI:58052"/>
        <dbReference type="ChEBI" id="CHEBI:58885"/>
        <dbReference type="EC" id="1.1.1.22"/>
    </reaction>
</comment>
<name>A0ABT2Z4P3_9RHOB</name>
<dbReference type="InterPro" id="IPR014026">
    <property type="entry name" value="UDP-Glc/GDP-Man_DH_dimer"/>
</dbReference>
<dbReference type="EMBL" id="JAOWLA010000015">
    <property type="protein sequence ID" value="MCV2866051.1"/>
    <property type="molecule type" value="Genomic_DNA"/>
</dbReference>
<evidence type="ECO:0000256" key="4">
    <source>
        <dbReference type="ARBA" id="ARBA00023002"/>
    </source>
</evidence>
<dbReference type="NCBIfam" id="TIGR03026">
    <property type="entry name" value="NDP-sugDHase"/>
    <property type="match status" value="1"/>
</dbReference>
<comment type="pathway">
    <text evidence="1">Nucleotide-sugar biosynthesis; UDP-alpha-D-glucuronate biosynthesis; UDP-alpha-D-glucuronate from UDP-alpha-D-glucose: step 1/1.</text>
</comment>
<dbReference type="InterPro" id="IPR017476">
    <property type="entry name" value="UDP-Glc/GDP-Man"/>
</dbReference>
<protein>
    <recommendedName>
        <fullName evidence="3 7">UDP-glucose 6-dehydrogenase</fullName>
        <ecNumber evidence="3 7">1.1.1.22</ecNumber>
    </recommendedName>
</protein>
<dbReference type="Pfam" id="PF03721">
    <property type="entry name" value="UDPG_MGDP_dh_N"/>
    <property type="match status" value="1"/>
</dbReference>
<dbReference type="InterPro" id="IPR001732">
    <property type="entry name" value="UDP-Glc/GDP-Man_DH_N"/>
</dbReference>
<dbReference type="SUPFAM" id="SSF52413">
    <property type="entry name" value="UDP-glucose/GDP-mannose dehydrogenase C-terminal domain"/>
    <property type="match status" value="1"/>
</dbReference>
<evidence type="ECO:0000256" key="7">
    <source>
        <dbReference type="PIRNR" id="PIRNR000124"/>
    </source>
</evidence>
<dbReference type="Gene3D" id="3.40.50.720">
    <property type="entry name" value="NAD(P)-binding Rossmann-like Domain"/>
    <property type="match status" value="2"/>
</dbReference>
<dbReference type="SUPFAM" id="SSF51735">
    <property type="entry name" value="NAD(P)-binding Rossmann-fold domains"/>
    <property type="match status" value="1"/>
</dbReference>
<reference evidence="9 10" key="1">
    <citation type="submission" date="2022-10" db="EMBL/GenBank/DDBJ databases">
        <title>Defluviimonas sp. nov., isolated from ocean surface water.</title>
        <authorList>
            <person name="He W."/>
            <person name="Wang L."/>
            <person name="Zhang D.-F."/>
        </authorList>
    </citation>
    <scope>NUCLEOTIDE SEQUENCE [LARGE SCALE GENOMIC DNA]</scope>
    <source>
        <strain evidence="9 10">WL0075</strain>
    </source>
</reference>
<dbReference type="Gene3D" id="1.20.5.170">
    <property type="match status" value="1"/>
</dbReference>
<dbReference type="InterPro" id="IPR008927">
    <property type="entry name" value="6-PGluconate_DH-like_C_sf"/>
</dbReference>
<keyword evidence="4 7" id="KW-0560">Oxidoreductase</keyword>
<comment type="similarity">
    <text evidence="2 7">Belongs to the UDP-glucose/GDP-mannose dehydrogenase family.</text>
</comment>
<dbReference type="InterPro" id="IPR014027">
    <property type="entry name" value="UDP-Glc/GDP-Man_DH_C"/>
</dbReference>
<feature type="domain" description="UDP-glucose/GDP-mannose dehydrogenase C-terminal" evidence="8">
    <location>
        <begin position="317"/>
        <end position="425"/>
    </location>
</feature>
<sequence>MEVSILGAGYVGAVSAACLSDLGNRIVVADVNADKVARIGRGESPIIEAGLDELLKAGVDKGLLTSTTDVKQAVKSTKASIVCVGTPSRADGSLDLQYVKDVCETIGAALREVDHRHTVIMRSTMVPGSMRGLVIPTLEAASGLKAFEDFGLAIYPEFLREGTAIKDFFDAAITLYGVEEEETTEVLRAINKGLASSEVLTSLDAAEAVKYANNCWHAMKISFANEMGNIARAAGIDGIEVMRILCLDTRLNVSTAYMRPGFAFGGSCLPKDLRAIRALAASKGLPTPVFDAALAANELQVDHAAALVEEAGNAKVALLGLAFKDGTDDLRESPLIALARQLIAAGKQLSIYDSTIQEAFGKEEFKSYFDAAFPDLSTRFAASAQAAYDGADTIIFGRNDSAAMPFAEPALAEKAVVDLVRVRADLRTGGNYKGICW</sequence>
<dbReference type="InterPro" id="IPR028357">
    <property type="entry name" value="UDPglc_DH_bac"/>
</dbReference>
<gene>
    <name evidence="9" type="ORF">OE647_15110</name>
</gene>
<organism evidence="9 10">
    <name type="scientific">Albidovulum sediminicola</name>
    <dbReference type="NCBI Taxonomy" id="2984331"/>
    <lineage>
        <taxon>Bacteria</taxon>
        <taxon>Pseudomonadati</taxon>
        <taxon>Pseudomonadota</taxon>
        <taxon>Alphaproteobacteria</taxon>
        <taxon>Rhodobacterales</taxon>
        <taxon>Paracoccaceae</taxon>
        <taxon>Albidovulum</taxon>
    </lineage>
</organism>
<dbReference type="PANTHER" id="PTHR43750:SF1">
    <property type="entry name" value="GDP-MANNOSE 6-DEHYDROGENASE"/>
    <property type="match status" value="1"/>
</dbReference>
<dbReference type="Pfam" id="PF03720">
    <property type="entry name" value="UDPG_MGDP_dh_C"/>
    <property type="match status" value="1"/>
</dbReference>
<comment type="caution">
    <text evidence="9">The sequence shown here is derived from an EMBL/GenBank/DDBJ whole genome shotgun (WGS) entry which is preliminary data.</text>
</comment>
<keyword evidence="10" id="KW-1185">Reference proteome</keyword>
<keyword evidence="5 7" id="KW-0520">NAD</keyword>
<evidence type="ECO:0000256" key="3">
    <source>
        <dbReference type="ARBA" id="ARBA00012954"/>
    </source>
</evidence>
<dbReference type="PIRSF" id="PIRSF000124">
    <property type="entry name" value="UDPglc_GDPman_dh"/>
    <property type="match status" value="1"/>
</dbReference>
<evidence type="ECO:0000256" key="5">
    <source>
        <dbReference type="ARBA" id="ARBA00023027"/>
    </source>
</evidence>
<dbReference type="PIRSF" id="PIRSF500134">
    <property type="entry name" value="UDPglc_DH_bac"/>
    <property type="match status" value="1"/>
</dbReference>
<dbReference type="Proteomes" id="UP001652503">
    <property type="component" value="Unassembled WGS sequence"/>
</dbReference>
<dbReference type="EC" id="1.1.1.22" evidence="3 7"/>
<evidence type="ECO:0000313" key="10">
    <source>
        <dbReference type="Proteomes" id="UP001652503"/>
    </source>
</evidence>
<proteinExistence type="inferred from homology"/>
<dbReference type="RefSeq" id="WP_263722583.1">
    <property type="nucleotide sequence ID" value="NZ_JAOWLA010000015.1"/>
</dbReference>
<evidence type="ECO:0000256" key="2">
    <source>
        <dbReference type="ARBA" id="ARBA00006601"/>
    </source>
</evidence>
<accession>A0ABT2Z4P3</accession>
<evidence type="ECO:0000256" key="6">
    <source>
        <dbReference type="ARBA" id="ARBA00047473"/>
    </source>
</evidence>
<dbReference type="PANTHER" id="PTHR43750">
    <property type="entry name" value="UDP-GLUCOSE 6-DEHYDROGENASE TUAD"/>
    <property type="match status" value="1"/>
</dbReference>
<evidence type="ECO:0000313" key="9">
    <source>
        <dbReference type="EMBL" id="MCV2866051.1"/>
    </source>
</evidence>
<dbReference type="Pfam" id="PF00984">
    <property type="entry name" value="UDPG_MGDP_dh"/>
    <property type="match status" value="1"/>
</dbReference>
<dbReference type="SMART" id="SM00984">
    <property type="entry name" value="UDPG_MGDP_dh_C"/>
    <property type="match status" value="1"/>
</dbReference>
<evidence type="ECO:0000259" key="8">
    <source>
        <dbReference type="SMART" id="SM00984"/>
    </source>
</evidence>
<evidence type="ECO:0000256" key="1">
    <source>
        <dbReference type="ARBA" id="ARBA00004701"/>
    </source>
</evidence>
<dbReference type="InterPro" id="IPR036291">
    <property type="entry name" value="NAD(P)-bd_dom_sf"/>
</dbReference>
<dbReference type="SUPFAM" id="SSF48179">
    <property type="entry name" value="6-phosphogluconate dehydrogenase C-terminal domain-like"/>
    <property type="match status" value="1"/>
</dbReference>